<comment type="caution">
    <text evidence="14">The sequence shown here is derived from an EMBL/GenBank/DDBJ whole genome shotgun (WGS) entry which is preliminary data.</text>
</comment>
<evidence type="ECO:0000256" key="3">
    <source>
        <dbReference type="ARBA" id="ARBA00007626"/>
    </source>
</evidence>
<evidence type="ECO:0000256" key="11">
    <source>
        <dbReference type="PROSITE-ProRule" id="PRU00708"/>
    </source>
</evidence>
<dbReference type="GO" id="GO:0005774">
    <property type="term" value="C:vacuolar membrane"/>
    <property type="evidence" value="ECO:0007669"/>
    <property type="project" value="UniProtKB-SubCell"/>
</dbReference>
<feature type="repeat" description="PPR" evidence="11">
    <location>
        <begin position="276"/>
        <end position="310"/>
    </location>
</feature>
<evidence type="ECO:0000313" key="15">
    <source>
        <dbReference type="Proteomes" id="UP000077202"/>
    </source>
</evidence>
<keyword evidence="4" id="KW-0406">Ion transport</keyword>
<dbReference type="Pfam" id="PF13041">
    <property type="entry name" value="PPR_2"/>
    <property type="match status" value="4"/>
</dbReference>
<evidence type="ECO:0000256" key="13">
    <source>
        <dbReference type="SAM" id="Phobius"/>
    </source>
</evidence>
<keyword evidence="4" id="KW-0408">Iron</keyword>
<evidence type="ECO:0000256" key="5">
    <source>
        <dbReference type="ARBA" id="ARBA00022554"/>
    </source>
</evidence>
<dbReference type="Pfam" id="PF13812">
    <property type="entry name" value="PPR_3"/>
    <property type="match status" value="1"/>
</dbReference>
<feature type="transmembrane region" description="Helical" evidence="13">
    <location>
        <begin position="1300"/>
        <end position="1321"/>
    </location>
</feature>
<evidence type="ECO:0000256" key="4">
    <source>
        <dbReference type="ARBA" id="ARBA00022496"/>
    </source>
</evidence>
<comment type="similarity">
    <text evidence="3">Belongs to the PPR family. P subfamily.</text>
</comment>
<dbReference type="EMBL" id="LVLJ01002438">
    <property type="protein sequence ID" value="OAE24983.1"/>
    <property type="molecule type" value="Genomic_DNA"/>
</dbReference>
<evidence type="ECO:0000256" key="6">
    <source>
        <dbReference type="ARBA" id="ARBA00022692"/>
    </source>
</evidence>
<protein>
    <recommendedName>
        <fullName evidence="16">Smr domain-containing protein</fullName>
    </recommendedName>
</protein>
<evidence type="ECO:0000256" key="7">
    <source>
        <dbReference type="ARBA" id="ARBA00022737"/>
    </source>
</evidence>
<proteinExistence type="inferred from homology"/>
<feature type="repeat" description="PPR" evidence="11">
    <location>
        <begin position="696"/>
        <end position="730"/>
    </location>
</feature>
<dbReference type="Gene3D" id="1.25.40.10">
    <property type="entry name" value="Tetratricopeptide repeat domain"/>
    <property type="match status" value="5"/>
</dbReference>
<feature type="repeat" description="PPR" evidence="11">
    <location>
        <begin position="311"/>
        <end position="345"/>
    </location>
</feature>
<dbReference type="InterPro" id="IPR002885">
    <property type="entry name" value="PPR_rpt"/>
</dbReference>
<evidence type="ECO:0008006" key="16">
    <source>
        <dbReference type="Google" id="ProtNLM"/>
    </source>
</evidence>
<feature type="repeat" description="PPR" evidence="11">
    <location>
        <begin position="241"/>
        <end position="275"/>
    </location>
</feature>
<feature type="repeat" description="PPR" evidence="11">
    <location>
        <begin position="451"/>
        <end position="485"/>
    </location>
</feature>
<feature type="region of interest" description="Disordered" evidence="12">
    <location>
        <begin position="154"/>
        <end position="176"/>
    </location>
</feature>
<feature type="repeat" description="PPR" evidence="11">
    <location>
        <begin position="731"/>
        <end position="765"/>
    </location>
</feature>
<sequence length="1389" mass="153905">MGLLQMLLRDPSRRAVIRSERLHRLLAVRLFDFETAHGDHPFIVDPQNSPETKCLPFDDTQDDINGVTDCGQNWKRKGASSGKPEFCLSDVKSILAIRYALASLMPGQVSNVSSSSGLSTNGSSGFERKSAHFSTVSSAALNGVPVIKRNAERMRRGSPTRYRPAEGRERAGRPPQLGRGQVLVDHVCRILNRADSLTSLSQMGIKLDPFHVSEILKRQTDVTLAREFFQWATSQTDYQHNSFTYNVMIRLLTLAKDFDAAQGLMEEMYVAGCSPDVVTYTILVKGFSAANRYQDALDAFQHMQAVGCKPNHVTYVVVMNIFARTGAVDEAWELFNRMRKEGLQPSVMSYSLMINCLGRAGNLSAAIALFGDLKASGCKPDVFIYTNMIDAHAKAGLFEQAFELYREMLRAGIKPDLVTLCAVMDCLGKAGDVVGASRLFDYLKARGYRPDSVAYTTIIDIHSKAGFFQKAVELFNEMKAVGVQTNTVNYNSMIDCYGRAGNLPAAVDLFREMKASRRAPDVQTYGILICHHAKLGLLESCLQLFEEVQRAGLQPNSVILIAMVDCFGKVGNFTAALDLFLQMQEMGYPLDVICYSRMIDICGKCGHYDKAMDFYHEMQEAGLEPNVFTYNALIHCLGKSGNPTAAQEIFTEMQQRGCEPNIVTYNTLIDMYSKAGNPDLSLESYRNLLSAGLQPDSGTFITLMEVLGKAGLYEDAENMFTKMKECGHDVRLPAYNILIDMWGKVGNIEKVTYWHKMLSDSGVVPDIVTIRNLISTYLRVHMYDEVLLLFRDMASLVIPIDCSLTAILLQHCSDCEHQEQVDALLSVLAKVKHPSYAFVNKLLGGELEDISAECKRFFDSLQGEETESKVMFNDALIMFLHNLNRNVEAGHLWDYALENNYYPQAVTMRQSPNLWFMDFHSMSVGTSLVALTRTLASFRDTMLKTNVVPDQVFIITGWGKGMGEEFIAGLAENGMRHRIRHQDVAGCPFRDWPEGPIHNFAVDGGPKNSPDETCISSRIAQSSGYRCLSINCNTDQPVCVVEPLTTPSFSKALTEEELYSAHCFLLDVQLNVLFALARRSQYLHARRSSVESRAFLLSATYVAALRIMNQMPGLRRSGMSDPLLDPENPRHVRFAEGTVSGSHIDLDAANDDRPDESPWGGEYIKSMVYGGLDAIVTTFALVASVSGGQYSSGAVLVLGCANLIADGISMGFGDYLSSTTEKSYAATQKEISDWEFRRNMEQQVMNLVNIYVEHGMERSDAEQVVTIFTKYGNVFTKAKMTMDDGLLPPDEEESAVKNGLVTFFSFLAFGCTPLLSFAVLNPITDSIYVKFGVACLVTALTLVLLGVCKAKISGEKYLNSVFTVLGNGGLAALAAYFISYYLEKLSGTD</sequence>
<feature type="repeat" description="PPR" evidence="11">
    <location>
        <begin position="416"/>
        <end position="450"/>
    </location>
</feature>
<dbReference type="InterPro" id="IPR011990">
    <property type="entry name" value="TPR-like_helical_dom_sf"/>
</dbReference>
<keyword evidence="5" id="KW-0926">Vacuole</keyword>
<organism evidence="14 15">
    <name type="scientific">Marchantia polymorpha subsp. ruderalis</name>
    <dbReference type="NCBI Taxonomy" id="1480154"/>
    <lineage>
        <taxon>Eukaryota</taxon>
        <taxon>Viridiplantae</taxon>
        <taxon>Streptophyta</taxon>
        <taxon>Embryophyta</taxon>
        <taxon>Marchantiophyta</taxon>
        <taxon>Marchantiopsida</taxon>
        <taxon>Marchantiidae</taxon>
        <taxon>Marchantiales</taxon>
        <taxon>Marchantiaceae</taxon>
        <taxon>Marchantia</taxon>
    </lineage>
</organism>
<evidence type="ECO:0000313" key="14">
    <source>
        <dbReference type="EMBL" id="OAE24983.1"/>
    </source>
</evidence>
<feature type="compositionally biased region" description="Basic and acidic residues" evidence="12">
    <location>
        <begin position="163"/>
        <end position="172"/>
    </location>
</feature>
<evidence type="ECO:0000256" key="10">
    <source>
        <dbReference type="ARBA" id="ARBA00044464"/>
    </source>
</evidence>
<dbReference type="SUPFAM" id="SSF81901">
    <property type="entry name" value="HCP-like"/>
    <property type="match status" value="1"/>
</dbReference>
<keyword evidence="4" id="KW-0813">Transport</keyword>
<dbReference type="Pfam" id="PF01988">
    <property type="entry name" value="VIT1"/>
    <property type="match status" value="1"/>
</dbReference>
<gene>
    <name evidence="14" type="ORF">AXG93_3856s1120</name>
</gene>
<evidence type="ECO:0000256" key="2">
    <source>
        <dbReference type="ARBA" id="ARBA00007049"/>
    </source>
</evidence>
<dbReference type="Proteomes" id="UP000077202">
    <property type="component" value="Unassembled WGS sequence"/>
</dbReference>
<dbReference type="PROSITE" id="PS51375">
    <property type="entry name" value="PPR"/>
    <property type="match status" value="15"/>
</dbReference>
<keyword evidence="8 13" id="KW-1133">Transmembrane helix</keyword>
<feature type="repeat" description="PPR" evidence="11">
    <location>
        <begin position="521"/>
        <end position="555"/>
    </location>
</feature>
<feature type="repeat" description="PPR" evidence="11">
    <location>
        <begin position="661"/>
        <end position="695"/>
    </location>
</feature>
<dbReference type="GO" id="GO:0005384">
    <property type="term" value="F:manganese ion transmembrane transporter activity"/>
    <property type="evidence" value="ECO:0007669"/>
    <property type="project" value="InterPro"/>
</dbReference>
<keyword evidence="15" id="KW-1185">Reference proteome</keyword>
<comment type="catalytic activity">
    <reaction evidence="10">
        <text>Fe(2+)(in) = Fe(2+)(out)</text>
        <dbReference type="Rhea" id="RHEA:28486"/>
        <dbReference type="ChEBI" id="CHEBI:29033"/>
    </reaction>
    <physiologicalReaction direction="left-to-right" evidence="10">
        <dbReference type="Rhea" id="RHEA:28487"/>
    </physiologicalReaction>
</comment>
<evidence type="ECO:0000256" key="8">
    <source>
        <dbReference type="ARBA" id="ARBA00022989"/>
    </source>
</evidence>
<reference evidence="14" key="1">
    <citation type="submission" date="2016-03" db="EMBL/GenBank/DDBJ databases">
        <title>Mechanisms controlling the formation of the plant cell surface in tip-growing cells are functionally conserved among land plants.</title>
        <authorList>
            <person name="Honkanen S."/>
            <person name="Jones V.A."/>
            <person name="Morieri G."/>
            <person name="Champion C."/>
            <person name="Hetherington A.J."/>
            <person name="Kelly S."/>
            <person name="Saint-Marcoux D."/>
            <person name="Proust H."/>
            <person name="Prescott H."/>
            <person name="Dolan L."/>
        </authorList>
    </citation>
    <scope>NUCLEOTIDE SEQUENCE [LARGE SCALE GENOMIC DNA]</scope>
    <source>
        <tissue evidence="14">Whole gametophyte</tissue>
    </source>
</reference>
<feature type="repeat" description="PPR" evidence="11">
    <location>
        <begin position="346"/>
        <end position="380"/>
    </location>
</feature>
<feature type="repeat" description="PPR" evidence="11">
    <location>
        <begin position="486"/>
        <end position="520"/>
    </location>
</feature>
<accession>A0A176VX68</accession>
<dbReference type="GO" id="GO:0006826">
    <property type="term" value="P:iron ion transport"/>
    <property type="evidence" value="ECO:0007669"/>
    <property type="project" value="UniProtKB-KW"/>
</dbReference>
<feature type="repeat" description="PPR" evidence="11">
    <location>
        <begin position="626"/>
        <end position="660"/>
    </location>
</feature>
<evidence type="ECO:0000256" key="9">
    <source>
        <dbReference type="ARBA" id="ARBA00023136"/>
    </source>
</evidence>
<feature type="repeat" description="PPR" evidence="11">
    <location>
        <begin position="381"/>
        <end position="415"/>
    </location>
</feature>
<keyword evidence="6 13" id="KW-0812">Transmembrane</keyword>
<feature type="transmembrane region" description="Helical" evidence="13">
    <location>
        <begin position="1360"/>
        <end position="1382"/>
    </location>
</feature>
<feature type="repeat" description="PPR" evidence="11">
    <location>
        <begin position="591"/>
        <end position="625"/>
    </location>
</feature>
<feature type="repeat" description="PPR" evidence="11">
    <location>
        <begin position="556"/>
        <end position="590"/>
    </location>
</feature>
<comment type="similarity">
    <text evidence="2">Belongs to the CCC1 family.</text>
</comment>
<dbReference type="PANTHER" id="PTHR47447">
    <property type="entry name" value="OS03G0856100 PROTEIN"/>
    <property type="match status" value="1"/>
</dbReference>
<keyword evidence="4" id="KW-0410">Iron transport</keyword>
<dbReference type="Pfam" id="PF01535">
    <property type="entry name" value="PPR"/>
    <property type="match status" value="4"/>
</dbReference>
<feature type="transmembrane region" description="Helical" evidence="13">
    <location>
        <begin position="1327"/>
        <end position="1348"/>
    </location>
</feature>
<evidence type="ECO:0000256" key="1">
    <source>
        <dbReference type="ARBA" id="ARBA00004128"/>
    </source>
</evidence>
<dbReference type="InterPro" id="IPR008217">
    <property type="entry name" value="Ccc1_fam"/>
</dbReference>
<keyword evidence="7" id="KW-0677">Repeat</keyword>
<keyword evidence="9 13" id="KW-0472">Membrane</keyword>
<dbReference type="SUPFAM" id="SSF48452">
    <property type="entry name" value="TPR-like"/>
    <property type="match status" value="1"/>
</dbReference>
<dbReference type="GO" id="GO:0030026">
    <property type="term" value="P:intracellular manganese ion homeostasis"/>
    <property type="evidence" value="ECO:0007669"/>
    <property type="project" value="InterPro"/>
</dbReference>
<evidence type="ECO:0000256" key="12">
    <source>
        <dbReference type="SAM" id="MobiDB-lite"/>
    </source>
</evidence>
<comment type="subcellular location">
    <subcellularLocation>
        <location evidence="1">Vacuole membrane</location>
        <topology evidence="1">Multi-pass membrane protein</topology>
    </subcellularLocation>
</comment>
<dbReference type="PANTHER" id="PTHR47447:SF17">
    <property type="entry name" value="OS12G0638900 PROTEIN"/>
    <property type="match status" value="1"/>
</dbReference>
<dbReference type="NCBIfam" id="TIGR00756">
    <property type="entry name" value="PPR"/>
    <property type="match status" value="15"/>
</dbReference>
<name>A0A176VX68_MARPO</name>